<evidence type="ECO:0000313" key="2">
    <source>
        <dbReference type="Proteomes" id="UP001642483"/>
    </source>
</evidence>
<protein>
    <submittedName>
        <fullName evidence="1">Uncharacterized protein</fullName>
    </submittedName>
</protein>
<gene>
    <name evidence="1" type="ORF">CVLEPA_LOCUS5117</name>
</gene>
<organism evidence="1 2">
    <name type="scientific">Clavelina lepadiformis</name>
    <name type="common">Light-bulb sea squirt</name>
    <name type="synonym">Ascidia lepadiformis</name>
    <dbReference type="NCBI Taxonomy" id="159417"/>
    <lineage>
        <taxon>Eukaryota</taxon>
        <taxon>Metazoa</taxon>
        <taxon>Chordata</taxon>
        <taxon>Tunicata</taxon>
        <taxon>Ascidiacea</taxon>
        <taxon>Aplousobranchia</taxon>
        <taxon>Clavelinidae</taxon>
        <taxon>Clavelina</taxon>
    </lineage>
</organism>
<reference evidence="1 2" key="1">
    <citation type="submission" date="2024-02" db="EMBL/GenBank/DDBJ databases">
        <authorList>
            <person name="Daric V."/>
            <person name="Darras S."/>
        </authorList>
    </citation>
    <scope>NUCLEOTIDE SEQUENCE [LARGE SCALE GENOMIC DNA]</scope>
</reference>
<accession>A0ABP0F749</accession>
<dbReference type="Proteomes" id="UP001642483">
    <property type="component" value="Unassembled WGS sequence"/>
</dbReference>
<comment type="caution">
    <text evidence="1">The sequence shown here is derived from an EMBL/GenBank/DDBJ whole genome shotgun (WGS) entry which is preliminary data.</text>
</comment>
<sequence length="70" mass="8234">MKLVSAVVAAEILGLVAAYSYFKKIESDIDYRKKLYMQESKVLEAFYKSYEYSGNTQLRQKDLHYFAKDH</sequence>
<dbReference type="EMBL" id="CAWYQH010000024">
    <property type="protein sequence ID" value="CAK8675551.1"/>
    <property type="molecule type" value="Genomic_DNA"/>
</dbReference>
<keyword evidence="2" id="KW-1185">Reference proteome</keyword>
<proteinExistence type="predicted"/>
<name>A0ABP0F749_CLALP</name>
<evidence type="ECO:0000313" key="1">
    <source>
        <dbReference type="EMBL" id="CAK8675551.1"/>
    </source>
</evidence>